<feature type="compositionally biased region" description="Polar residues" evidence="1">
    <location>
        <begin position="408"/>
        <end position="417"/>
    </location>
</feature>
<feature type="compositionally biased region" description="Basic and acidic residues" evidence="1">
    <location>
        <begin position="421"/>
        <end position="430"/>
    </location>
</feature>
<feature type="compositionally biased region" description="Basic and acidic residues" evidence="1">
    <location>
        <begin position="382"/>
        <end position="407"/>
    </location>
</feature>
<evidence type="ECO:0000313" key="2">
    <source>
        <dbReference type="EMBL" id="KAK3261564.1"/>
    </source>
</evidence>
<reference evidence="2 3" key="1">
    <citation type="journal article" date="2015" name="Genome Biol. Evol.">
        <title>Comparative Genomics of a Bacterivorous Green Alga Reveals Evolutionary Causalities and Consequences of Phago-Mixotrophic Mode of Nutrition.</title>
        <authorList>
            <person name="Burns J.A."/>
            <person name="Paasch A."/>
            <person name="Narechania A."/>
            <person name="Kim E."/>
        </authorList>
    </citation>
    <scope>NUCLEOTIDE SEQUENCE [LARGE SCALE GENOMIC DNA]</scope>
    <source>
        <strain evidence="2 3">PLY_AMNH</strain>
    </source>
</reference>
<dbReference type="EMBL" id="LGRX02016818">
    <property type="protein sequence ID" value="KAK3261564.1"/>
    <property type="molecule type" value="Genomic_DNA"/>
</dbReference>
<proteinExistence type="predicted"/>
<sequence>MVWCLARLSPLSAFASQAICSGHDLWKQELCHLRNCGLRSGELWTGQSLSSKRRKGASLKFLLEFGTLITDPKETHGRLRDVNVILGVRGVRGASHWGLAPHRDELCAGIRRPLRERSEAVRPFRKVAPHTRACCAGQQVCSEHTKLQGASLDELRGRQLLSFFPGHGWFVGKVVTWRLHDRLGTLLHVRYTDLDEEELTWAQLRPKLLPAQPGKEEAGGRGLKQAATSAAQAHPWSAISAALDDCEAGSDDPAAAVADHQWQSDDSAVVATPGQPAFVIGTQAVRQSASKLTLSSSQELRAVEGLWALQAVDERQLEVNLPDLRAALLSPDKSAIVHRASEVTVGVTSNLTPSAASMQLATNCTRRSTLRSAQRPAVARGASEEDPGRPGNDHRLTSEYAETHTLTREQANTSQLSRAAAKGEARDATKNGHAPSARHCRGKTGASLCQPMLRGTSCYAGGVTAAAEGNSKGDRDLKANGRTDNTAISMAHAGGRRRCQVNRCAKALPDRRLHQFARRHPALCTHGEASAQTGGAAPNVPVIAQH</sequence>
<dbReference type="AlphaFoldDB" id="A0AAE0FKV7"/>
<comment type="caution">
    <text evidence="2">The sequence shown here is derived from an EMBL/GenBank/DDBJ whole genome shotgun (WGS) entry which is preliminary data.</text>
</comment>
<accession>A0AAE0FKV7</accession>
<evidence type="ECO:0000313" key="3">
    <source>
        <dbReference type="Proteomes" id="UP001190700"/>
    </source>
</evidence>
<evidence type="ECO:0008006" key="4">
    <source>
        <dbReference type="Google" id="ProtNLM"/>
    </source>
</evidence>
<gene>
    <name evidence="2" type="ORF">CYMTET_29540</name>
</gene>
<organism evidence="2 3">
    <name type="scientific">Cymbomonas tetramitiformis</name>
    <dbReference type="NCBI Taxonomy" id="36881"/>
    <lineage>
        <taxon>Eukaryota</taxon>
        <taxon>Viridiplantae</taxon>
        <taxon>Chlorophyta</taxon>
        <taxon>Pyramimonadophyceae</taxon>
        <taxon>Pyramimonadales</taxon>
        <taxon>Pyramimonadaceae</taxon>
        <taxon>Cymbomonas</taxon>
    </lineage>
</organism>
<name>A0AAE0FKV7_9CHLO</name>
<feature type="region of interest" description="Disordered" evidence="1">
    <location>
        <begin position="367"/>
        <end position="443"/>
    </location>
</feature>
<keyword evidence="3" id="KW-1185">Reference proteome</keyword>
<evidence type="ECO:0000256" key="1">
    <source>
        <dbReference type="SAM" id="MobiDB-lite"/>
    </source>
</evidence>
<dbReference type="Proteomes" id="UP001190700">
    <property type="component" value="Unassembled WGS sequence"/>
</dbReference>
<protein>
    <recommendedName>
        <fullName evidence="4">Agenet domain-containing protein</fullName>
    </recommendedName>
</protein>